<evidence type="ECO:0000256" key="2">
    <source>
        <dbReference type="ARBA" id="ARBA00023002"/>
    </source>
</evidence>
<dbReference type="GO" id="GO:0016491">
    <property type="term" value="F:oxidoreductase activity"/>
    <property type="evidence" value="ECO:0007669"/>
    <property type="project" value="UniProtKB-KW"/>
</dbReference>
<feature type="region of interest" description="Disordered" evidence="3">
    <location>
        <begin position="266"/>
        <end position="285"/>
    </location>
</feature>
<comment type="caution">
    <text evidence="4">The sequence shown here is derived from an EMBL/GenBank/DDBJ whole genome shotgun (WGS) entry which is preliminary data.</text>
</comment>
<dbReference type="PANTHER" id="PTHR24320">
    <property type="entry name" value="RETINOL DEHYDROGENASE"/>
    <property type="match status" value="1"/>
</dbReference>
<evidence type="ECO:0000256" key="1">
    <source>
        <dbReference type="ARBA" id="ARBA00006484"/>
    </source>
</evidence>
<dbReference type="Proteomes" id="UP000478148">
    <property type="component" value="Unassembled WGS sequence"/>
</dbReference>
<name>A0A6M1L730_9ACTN</name>
<gene>
    <name evidence="4" type="ORF">ENC19_06605</name>
</gene>
<dbReference type="RefSeq" id="WP_164446243.1">
    <property type="nucleotide sequence ID" value="NZ_SAIY01000002.1"/>
</dbReference>
<comment type="similarity">
    <text evidence="1">Belongs to the short-chain dehydrogenases/reductases (SDR) family.</text>
</comment>
<dbReference type="SUPFAM" id="SSF51735">
    <property type="entry name" value="NAD(P)-binding Rossmann-fold domains"/>
    <property type="match status" value="1"/>
</dbReference>
<dbReference type="Gene3D" id="3.40.50.720">
    <property type="entry name" value="NAD(P)-binding Rossmann-like Domain"/>
    <property type="match status" value="1"/>
</dbReference>
<dbReference type="PRINTS" id="PR00081">
    <property type="entry name" value="GDHRDH"/>
</dbReference>
<dbReference type="Pfam" id="PF00106">
    <property type="entry name" value="adh_short"/>
    <property type="match status" value="1"/>
</dbReference>
<dbReference type="PANTHER" id="PTHR24320:SF148">
    <property type="entry name" value="NAD(P)-BINDING ROSSMANN-FOLD SUPERFAMILY PROTEIN"/>
    <property type="match status" value="1"/>
</dbReference>
<dbReference type="InterPro" id="IPR002347">
    <property type="entry name" value="SDR_fam"/>
</dbReference>
<accession>A0A6M1L730</accession>
<reference evidence="4 5" key="1">
    <citation type="submission" date="2020-02" db="EMBL/GenBank/DDBJ databases">
        <title>Draft Genome Sequence of Verrucosispora sp. Strain CWR15, Isolated from Gulf of Mexico Sponge.</title>
        <authorList>
            <person name="Kennedy S.J."/>
            <person name="Cella E."/>
            <person name="Azarian T."/>
            <person name="Baker B.J."/>
            <person name="Shaw L.N."/>
        </authorList>
    </citation>
    <scope>NUCLEOTIDE SEQUENCE [LARGE SCALE GENOMIC DNA]</scope>
    <source>
        <strain evidence="4 5">CWR15</strain>
    </source>
</reference>
<keyword evidence="2" id="KW-0560">Oxidoreductase</keyword>
<dbReference type="EMBL" id="SAIY01000002">
    <property type="protein sequence ID" value="NGM12363.1"/>
    <property type="molecule type" value="Genomic_DNA"/>
</dbReference>
<protein>
    <submittedName>
        <fullName evidence="4">SDR family NAD(P)-dependent oxidoreductase</fullName>
    </submittedName>
</protein>
<evidence type="ECO:0000313" key="4">
    <source>
        <dbReference type="EMBL" id="NGM12363.1"/>
    </source>
</evidence>
<sequence>MKTVVITGATAGLGLHTAAHLAGRGWHVVLGHRDEMRGQSAARRLRQRVPQASVEPLHIDLADLRSVARAAERLRQAGQRPPLHAIVGNAGIQVIDGVRRSVDGYELTFATNHLGHHLLVTALVDDLVDGGRIVLVSSGTHWPKKSMGFPAPRWAAPAELADPQEADPAPTAGRVRYATSKLANIYFVHELARRLAGRPIMVNAYDPGLMPDTALSRDYPVTVRRLYRLAAPVIAALVPGARSSRSAARHLGVLVDDPRFASTTGAYLEGPKVGDSSPESHDVARERELWSASEHLVGEALARR</sequence>
<organism evidence="4 5">
    <name type="scientific">Verrucosispora sioxanthis</name>
    <dbReference type="NCBI Taxonomy" id="2499994"/>
    <lineage>
        <taxon>Bacteria</taxon>
        <taxon>Bacillati</taxon>
        <taxon>Actinomycetota</taxon>
        <taxon>Actinomycetes</taxon>
        <taxon>Micromonosporales</taxon>
        <taxon>Micromonosporaceae</taxon>
        <taxon>Micromonospora</taxon>
    </lineage>
</organism>
<dbReference type="InterPro" id="IPR036291">
    <property type="entry name" value="NAD(P)-bd_dom_sf"/>
</dbReference>
<evidence type="ECO:0000313" key="5">
    <source>
        <dbReference type="Proteomes" id="UP000478148"/>
    </source>
</evidence>
<dbReference type="AlphaFoldDB" id="A0A6M1L730"/>
<evidence type="ECO:0000256" key="3">
    <source>
        <dbReference type="SAM" id="MobiDB-lite"/>
    </source>
</evidence>
<keyword evidence="5" id="KW-1185">Reference proteome</keyword>
<proteinExistence type="inferred from homology"/>